<evidence type="ECO:0000259" key="1">
    <source>
        <dbReference type="Pfam" id="PF04480"/>
    </source>
</evidence>
<organism evidence="2 3">
    <name type="scientific">Sphingomonas corticis</name>
    <dbReference type="NCBI Taxonomy" id="2722791"/>
    <lineage>
        <taxon>Bacteria</taxon>
        <taxon>Pseudomonadati</taxon>
        <taxon>Pseudomonadota</taxon>
        <taxon>Alphaproteobacteria</taxon>
        <taxon>Sphingomonadales</taxon>
        <taxon>Sphingomonadaceae</taxon>
        <taxon>Sphingomonas</taxon>
    </lineage>
</organism>
<dbReference type="EMBL" id="JAAVJH010000010">
    <property type="protein sequence ID" value="NJR79815.1"/>
    <property type="molecule type" value="Genomic_DNA"/>
</dbReference>
<accession>A0ABX1CPE0</accession>
<dbReference type="Proteomes" id="UP000732399">
    <property type="component" value="Unassembled WGS sequence"/>
</dbReference>
<dbReference type="Pfam" id="PF04480">
    <property type="entry name" value="DUF559"/>
    <property type="match status" value="1"/>
</dbReference>
<sequence>MEQARRERRSGNLPEVILWRALRTRPAGLKFRRQHPIGPYCLDFACLSARLAIEVDGEVHGCGDHPRRDALRDADLLARGIRTLRIPAREVLADPDAVVRHIVAACGRPLHQPAAGPPPRAGEV</sequence>
<evidence type="ECO:0000313" key="3">
    <source>
        <dbReference type="Proteomes" id="UP000732399"/>
    </source>
</evidence>
<proteinExistence type="predicted"/>
<dbReference type="SUPFAM" id="SSF52980">
    <property type="entry name" value="Restriction endonuclease-like"/>
    <property type="match status" value="1"/>
</dbReference>
<dbReference type="InterPro" id="IPR007569">
    <property type="entry name" value="DUF559"/>
</dbReference>
<gene>
    <name evidence="2" type="ORF">HBH26_14595</name>
</gene>
<evidence type="ECO:0000313" key="2">
    <source>
        <dbReference type="EMBL" id="NJR79815.1"/>
    </source>
</evidence>
<reference evidence="2 3" key="1">
    <citation type="submission" date="2020-03" db="EMBL/GenBank/DDBJ databases">
        <authorList>
            <person name="Wang L."/>
            <person name="He N."/>
            <person name="Li Y."/>
            <person name="Fang Y."/>
            <person name="Zhang F."/>
        </authorList>
    </citation>
    <scope>NUCLEOTIDE SEQUENCE [LARGE SCALE GENOMIC DNA]</scope>
    <source>
        <strain evidence="2 3">36D10-4-7</strain>
    </source>
</reference>
<comment type="caution">
    <text evidence="2">The sequence shown here is derived from an EMBL/GenBank/DDBJ whole genome shotgun (WGS) entry which is preliminary data.</text>
</comment>
<dbReference type="PANTHER" id="PTHR38590:SF1">
    <property type="entry name" value="BLL0828 PROTEIN"/>
    <property type="match status" value="1"/>
</dbReference>
<dbReference type="CDD" id="cd01038">
    <property type="entry name" value="Endonuclease_DUF559"/>
    <property type="match status" value="1"/>
</dbReference>
<dbReference type="InterPro" id="IPR011335">
    <property type="entry name" value="Restrct_endonuc-II-like"/>
</dbReference>
<dbReference type="InterPro" id="IPR047216">
    <property type="entry name" value="Endonuclease_DUF559_bact"/>
</dbReference>
<dbReference type="Gene3D" id="3.40.960.10">
    <property type="entry name" value="VSR Endonuclease"/>
    <property type="match status" value="1"/>
</dbReference>
<keyword evidence="3" id="KW-1185">Reference proteome</keyword>
<dbReference type="PANTHER" id="PTHR38590">
    <property type="entry name" value="BLL0828 PROTEIN"/>
    <property type="match status" value="1"/>
</dbReference>
<protein>
    <submittedName>
        <fullName evidence="2">DUF559 domain-containing protein</fullName>
    </submittedName>
</protein>
<name>A0ABX1CPE0_9SPHN</name>
<feature type="domain" description="DUF559" evidence="1">
    <location>
        <begin position="2"/>
        <end position="106"/>
    </location>
</feature>